<dbReference type="PANTHER" id="PTHR46081:SF8">
    <property type="entry name" value="PEPTIDE METHIONINE SULFOXIDE REDUCTASE 2"/>
    <property type="match status" value="1"/>
</dbReference>
<dbReference type="Proteomes" id="UP000030744">
    <property type="component" value="Unassembled WGS sequence"/>
</dbReference>
<organism evidence="7 8">
    <name type="scientific">Eimeria mitis</name>
    <dbReference type="NCBI Taxonomy" id="44415"/>
    <lineage>
        <taxon>Eukaryota</taxon>
        <taxon>Sar</taxon>
        <taxon>Alveolata</taxon>
        <taxon>Apicomplexa</taxon>
        <taxon>Conoidasida</taxon>
        <taxon>Coccidia</taxon>
        <taxon>Eucoccidiorida</taxon>
        <taxon>Eimeriorina</taxon>
        <taxon>Eimeriidae</taxon>
        <taxon>Eimeria</taxon>
    </lineage>
</organism>
<dbReference type="GO" id="GO:0046872">
    <property type="term" value="F:metal ion binding"/>
    <property type="evidence" value="ECO:0007669"/>
    <property type="project" value="UniProtKB-KW"/>
</dbReference>
<accession>U6K948</accession>
<dbReference type="PANTHER" id="PTHR46081">
    <property type="entry name" value="PEPTIDE METHIONINE SULFOXIDE REDUCTASE 2"/>
    <property type="match status" value="1"/>
</dbReference>
<feature type="domain" description="MsrB" evidence="6">
    <location>
        <begin position="11"/>
        <end position="175"/>
    </location>
</feature>
<name>U6K948_9EIME</name>
<dbReference type="InterPro" id="IPR002579">
    <property type="entry name" value="Met_Sox_Rdtase_MsrB_dom"/>
</dbReference>
<comment type="similarity">
    <text evidence="2">Belongs to the MsrB Met sulfoxide reductase family.</text>
</comment>
<dbReference type="AlphaFoldDB" id="U6K948"/>
<dbReference type="GeneID" id="25381659"/>
<evidence type="ECO:0000256" key="2">
    <source>
        <dbReference type="ARBA" id="ARBA00007174"/>
    </source>
</evidence>
<reference evidence="7" key="1">
    <citation type="submission" date="2013-10" db="EMBL/GenBank/DDBJ databases">
        <title>Genomic analysis of the causative agents of coccidiosis in chickens.</title>
        <authorList>
            <person name="Reid A.J."/>
            <person name="Blake D."/>
            <person name="Billington K."/>
            <person name="Browne H."/>
            <person name="Dunn M."/>
            <person name="Hung S."/>
            <person name="Kawahara F."/>
            <person name="Miranda-Saavedra D."/>
            <person name="Mourier T."/>
            <person name="Nagra H."/>
            <person name="Otto T.D."/>
            <person name="Rawlings N."/>
            <person name="Sanchez A."/>
            <person name="Sanders M."/>
            <person name="Subramaniam C."/>
            <person name="Tay Y."/>
            <person name="Dear P."/>
            <person name="Doerig C."/>
            <person name="Gruber A."/>
            <person name="Parkinson J."/>
            <person name="Shirley M."/>
            <person name="Wan K.L."/>
            <person name="Berriman M."/>
            <person name="Tomley F."/>
            <person name="Pain A."/>
        </authorList>
    </citation>
    <scope>NUCLEOTIDE SEQUENCE [LARGE SCALE GENOMIC DNA]</scope>
    <source>
        <strain evidence="7">Houghton</strain>
    </source>
</reference>
<dbReference type="EMBL" id="HG683763">
    <property type="protein sequence ID" value="CDJ31998.1"/>
    <property type="molecule type" value="Genomic_DNA"/>
</dbReference>
<dbReference type="OrthoDB" id="44061at2759"/>
<keyword evidence="3" id="KW-0479">Metal-binding</keyword>
<comment type="cofactor">
    <cofactor evidence="1">
        <name>Zn(2+)</name>
        <dbReference type="ChEBI" id="CHEBI:29105"/>
    </cofactor>
</comment>
<dbReference type="VEuPathDB" id="ToxoDB:EMH_0071500"/>
<evidence type="ECO:0000256" key="5">
    <source>
        <dbReference type="ARBA" id="ARBA00023002"/>
    </source>
</evidence>
<evidence type="ECO:0000259" key="6">
    <source>
        <dbReference type="PROSITE" id="PS51790"/>
    </source>
</evidence>
<dbReference type="SUPFAM" id="SSF51316">
    <property type="entry name" value="Mss4-like"/>
    <property type="match status" value="2"/>
</dbReference>
<reference evidence="7" key="2">
    <citation type="submission" date="2013-10" db="EMBL/GenBank/DDBJ databases">
        <authorList>
            <person name="Aslett M."/>
        </authorList>
    </citation>
    <scope>NUCLEOTIDE SEQUENCE [LARGE SCALE GENOMIC DNA]</scope>
    <source>
        <strain evidence="7">Houghton</strain>
    </source>
</reference>
<proteinExistence type="inferred from homology"/>
<dbReference type="GO" id="GO:0030091">
    <property type="term" value="P:protein repair"/>
    <property type="evidence" value="ECO:0007669"/>
    <property type="project" value="InterPro"/>
</dbReference>
<evidence type="ECO:0000256" key="4">
    <source>
        <dbReference type="ARBA" id="ARBA00022833"/>
    </source>
</evidence>
<dbReference type="RefSeq" id="XP_013354563.1">
    <property type="nucleotide sequence ID" value="XM_013499109.1"/>
</dbReference>
<evidence type="ECO:0000256" key="1">
    <source>
        <dbReference type="ARBA" id="ARBA00001947"/>
    </source>
</evidence>
<evidence type="ECO:0000313" key="7">
    <source>
        <dbReference type="EMBL" id="CDJ31998.1"/>
    </source>
</evidence>
<sequence length="190" mass="21111">MASSTFQQKTEEEWRQTLTREEYRVLREKATEPAGSGEYDRFTPSSGCFVCRGCLSPLFPASSKFKSGCGWPAFDRAYKGKVKAVLDLSGGMRGCLSPLFPASSKFKSGCGWPAFDRAYKGKVKAVLDLSGGMRRWEIICSTCGGHLGHVFNGERFTDTNERHCVNSLSIKYMENEPSPPLETEVLNPEK</sequence>
<dbReference type="InterPro" id="IPR028427">
    <property type="entry name" value="Met_Sox_Rdtase_MsrB"/>
</dbReference>
<dbReference type="Gene3D" id="2.170.150.20">
    <property type="entry name" value="Peptide methionine sulfoxide reductase"/>
    <property type="match status" value="2"/>
</dbReference>
<dbReference type="GO" id="GO:0033743">
    <property type="term" value="F:peptide-methionine (R)-S-oxide reductase activity"/>
    <property type="evidence" value="ECO:0007669"/>
    <property type="project" value="InterPro"/>
</dbReference>
<keyword evidence="5" id="KW-0560">Oxidoreductase</keyword>
<keyword evidence="8" id="KW-1185">Reference proteome</keyword>
<evidence type="ECO:0000256" key="3">
    <source>
        <dbReference type="ARBA" id="ARBA00022723"/>
    </source>
</evidence>
<dbReference type="PROSITE" id="PS51790">
    <property type="entry name" value="MSRB"/>
    <property type="match status" value="1"/>
</dbReference>
<protein>
    <submittedName>
        <fullName evidence="7">SelR domain-containing protein, putative</fullName>
    </submittedName>
</protein>
<dbReference type="GO" id="GO:0006979">
    <property type="term" value="P:response to oxidative stress"/>
    <property type="evidence" value="ECO:0007669"/>
    <property type="project" value="InterPro"/>
</dbReference>
<gene>
    <name evidence="7" type="ORF">EMH_0071500</name>
</gene>
<keyword evidence="4" id="KW-0862">Zinc</keyword>
<evidence type="ECO:0000313" key="8">
    <source>
        <dbReference type="Proteomes" id="UP000030744"/>
    </source>
</evidence>
<dbReference type="InterPro" id="IPR011057">
    <property type="entry name" value="Mss4-like_sf"/>
</dbReference>
<dbReference type="Pfam" id="PF01641">
    <property type="entry name" value="SelR"/>
    <property type="match status" value="2"/>
</dbReference>